<dbReference type="Proteomes" id="UP000230064">
    <property type="component" value="Unassembled WGS sequence"/>
</dbReference>
<proteinExistence type="predicted"/>
<comment type="caution">
    <text evidence="1">The sequence shown here is derived from an EMBL/GenBank/DDBJ whole genome shotgun (WGS) entry which is preliminary data.</text>
</comment>
<dbReference type="AlphaFoldDB" id="A0A2M7MEW9"/>
<accession>A0A2M7MEW9</accession>
<reference evidence="2" key="1">
    <citation type="submission" date="2017-09" db="EMBL/GenBank/DDBJ databases">
        <title>Depth-based differentiation of microbial function through sediment-hosted aquifers and enrichment of novel symbionts in the deep terrestrial subsurface.</title>
        <authorList>
            <person name="Probst A.J."/>
            <person name="Ladd B."/>
            <person name="Jarett J.K."/>
            <person name="Geller-Mcgrath D.E."/>
            <person name="Sieber C.M.K."/>
            <person name="Emerson J.B."/>
            <person name="Anantharaman K."/>
            <person name="Thomas B.C."/>
            <person name="Malmstrom R."/>
            <person name="Stieglmeier M."/>
            <person name="Klingl A."/>
            <person name="Woyke T."/>
            <person name="Ryan C.M."/>
            <person name="Banfield J.F."/>
        </authorList>
    </citation>
    <scope>NUCLEOTIDE SEQUENCE [LARGE SCALE GENOMIC DNA]</scope>
</reference>
<name>A0A2M7MEW9_9BACT</name>
<sequence length="343" mass="39021">MNIETLIPDLLNRQETLILQGVVRPYSDYEEEARIRAEAFSADGIFIKPSETAMAYGNYTRQQVLEEWKKRPERWVHLYGGWNNGMTLEINFCAALPGDVPFAERKVKHWKEGLATPHRPRIWYNYPAGWQDMLKQKGIQKSPEELEKMAIGDLLLKVGGAPTRWDLMVTFPDGKGEYLAPPTTSVPFPGCEYGNGFVVVYLEPEFPEGKIRQAICNNTGSRGPDSIALTVLLVFLKHGEERATQIYIEDAMFRAEQIEKKGGKPPYTLADVERYAKAFVGTLDSVAIDMVRALSRYEKRDIRGFQYAVNIFIDKLLGAAMYKFPCSKPYCWVKTSKGWEVSV</sequence>
<dbReference type="EMBL" id="PFJR01000042">
    <property type="protein sequence ID" value="PIX88125.1"/>
    <property type="molecule type" value="Genomic_DNA"/>
</dbReference>
<gene>
    <name evidence="1" type="ORF">COZ30_01795</name>
</gene>
<evidence type="ECO:0000313" key="1">
    <source>
        <dbReference type="EMBL" id="PIX88125.1"/>
    </source>
</evidence>
<organism evidence="1 2">
    <name type="scientific">Candidatus Nealsonbacteria bacterium CG_4_10_14_3_um_filter_36_16</name>
    <dbReference type="NCBI Taxonomy" id="1974685"/>
    <lineage>
        <taxon>Bacteria</taxon>
        <taxon>Candidatus Nealsoniibacteriota</taxon>
    </lineage>
</organism>
<evidence type="ECO:0000313" key="2">
    <source>
        <dbReference type="Proteomes" id="UP000230064"/>
    </source>
</evidence>
<protein>
    <submittedName>
        <fullName evidence="1">Uncharacterized protein</fullName>
    </submittedName>
</protein>